<protein>
    <submittedName>
        <fullName evidence="2">PhoD-like phosphatase-domain-containing protein</fullName>
    </submittedName>
</protein>
<dbReference type="SUPFAM" id="SSF56300">
    <property type="entry name" value="Metallo-dependent phosphatases"/>
    <property type="match status" value="1"/>
</dbReference>
<proteinExistence type="predicted"/>
<evidence type="ECO:0000259" key="1">
    <source>
        <dbReference type="Pfam" id="PF09423"/>
    </source>
</evidence>
<comment type="caution">
    <text evidence="2">The sequence shown here is derived from an EMBL/GenBank/DDBJ whole genome shotgun (WGS) entry which is preliminary data.</text>
</comment>
<feature type="domain" description="PhoD-like phosphatase metallophosphatase" evidence="1">
    <location>
        <begin position="130"/>
        <end position="433"/>
    </location>
</feature>
<dbReference type="PANTHER" id="PTHR37031:SF2">
    <property type="entry name" value="PHOD-LIKE PHOSPHATASE METALLOPHOSPHATASE DOMAIN-CONTAINING PROTEIN"/>
    <property type="match status" value="1"/>
</dbReference>
<dbReference type="Proteomes" id="UP000664859">
    <property type="component" value="Unassembled WGS sequence"/>
</dbReference>
<dbReference type="Gene3D" id="3.60.21.70">
    <property type="entry name" value="PhoD-like phosphatase"/>
    <property type="match status" value="1"/>
</dbReference>
<name>A0A835Z615_9STRA</name>
<dbReference type="OrthoDB" id="2419400at2759"/>
<dbReference type="AlphaFoldDB" id="A0A835Z615"/>
<evidence type="ECO:0000313" key="3">
    <source>
        <dbReference type="Proteomes" id="UP000664859"/>
    </source>
</evidence>
<dbReference type="InterPro" id="IPR038607">
    <property type="entry name" value="PhoD-like_sf"/>
</dbReference>
<dbReference type="PANTHER" id="PTHR37031">
    <property type="entry name" value="METALLOPHOSPHATASE BINDING DOMAIN PROTEIN"/>
    <property type="match status" value="1"/>
</dbReference>
<dbReference type="EMBL" id="JAFCMP010000072">
    <property type="protein sequence ID" value="KAG5188312.1"/>
    <property type="molecule type" value="Genomic_DNA"/>
</dbReference>
<organism evidence="2 3">
    <name type="scientific">Tribonema minus</name>
    <dbReference type="NCBI Taxonomy" id="303371"/>
    <lineage>
        <taxon>Eukaryota</taxon>
        <taxon>Sar</taxon>
        <taxon>Stramenopiles</taxon>
        <taxon>Ochrophyta</taxon>
        <taxon>PX clade</taxon>
        <taxon>Xanthophyceae</taxon>
        <taxon>Tribonematales</taxon>
        <taxon>Tribonemataceae</taxon>
        <taxon>Tribonema</taxon>
    </lineage>
</organism>
<dbReference type="InterPro" id="IPR029052">
    <property type="entry name" value="Metallo-depent_PP-like"/>
</dbReference>
<dbReference type="CDD" id="cd07389">
    <property type="entry name" value="MPP_PhoD"/>
    <property type="match status" value="1"/>
</dbReference>
<dbReference type="InterPro" id="IPR018946">
    <property type="entry name" value="PhoD-like_MPP"/>
</dbReference>
<dbReference type="Pfam" id="PF09423">
    <property type="entry name" value="PhoD"/>
    <property type="match status" value="1"/>
</dbReference>
<reference evidence="2" key="1">
    <citation type="submission" date="2021-02" db="EMBL/GenBank/DDBJ databases">
        <title>First Annotated Genome of the Yellow-green Alga Tribonema minus.</title>
        <authorList>
            <person name="Mahan K.M."/>
        </authorList>
    </citation>
    <scope>NUCLEOTIDE SEQUENCE</scope>
    <source>
        <strain evidence="2">UTEX B ZZ1240</strain>
    </source>
</reference>
<sequence>MVDVSTWNFSPDSAFLVGPIVGRVTANTARMMVEASANSTASISVMSDGKSAGGAAVTGVTADAASTEDVNVAVASSMEVQLTAKKPAAIELTGLQPGKRVTVNIKIGAETRTASFTTPDPARRDWHVGLVSCNKISTMKEIGLWEKLAKAAPSMDVMLHMGDQVYGDEDFHRGGKNEAEIDTKQEAREGCWGRCKEIVTAPDVGTNWEPLREQCREIYANLYRATWSHPPTASALAAVSNLMVLDDHEIVDDTGDVPEHLDSTTWQFFVMGCAYQAYLAYQGQLNFPIKDLEDMEQKVYYHTHLFPNVGLVMCDVRLQRSLHRHQQSGAEWTDHEYLGPRQFVDLKAAMEDDFKDCTSVIVVSPTPLLFVSSAAASLIVHASDDIIGSWSNKKFKHEQKEFLTLMTNWQAADPKRAVCIAAGDIHIGGFADVQLESGGPILNQLVASAVGNLPEASVGTLNLVGAPVLALADAHVSMRVHHNSWVFEPNYGILHISPPSGDGPDGERPRMVGELYSKEKTVTHEFQYSISGGKMGEVMHGCKCCTIS</sequence>
<accession>A0A835Z615</accession>
<keyword evidence="3" id="KW-1185">Reference proteome</keyword>
<gene>
    <name evidence="2" type="ORF">JKP88DRAFT_305071</name>
</gene>
<evidence type="ECO:0000313" key="2">
    <source>
        <dbReference type="EMBL" id="KAG5188312.1"/>
    </source>
</evidence>